<reference evidence="1 2" key="1">
    <citation type="submission" date="2023-06" db="EMBL/GenBank/DDBJ databases">
        <title>Genome sequence of Methancorpusculaceae sp. Cs1.</title>
        <authorList>
            <person name="Protasov E."/>
            <person name="Platt K."/>
            <person name="Poehlein A."/>
            <person name="Daniel R."/>
            <person name="Brune A."/>
        </authorList>
    </citation>
    <scope>NUCLEOTIDE SEQUENCE [LARGE SCALE GENOMIC DNA]</scope>
    <source>
        <strain evidence="1 2">Cs1</strain>
    </source>
</reference>
<dbReference type="Proteomes" id="UP001283212">
    <property type="component" value="Unassembled WGS sequence"/>
</dbReference>
<comment type="caution">
    <text evidence="1">The sequence shown here is derived from an EMBL/GenBank/DDBJ whole genome shotgun (WGS) entry which is preliminary data.</text>
</comment>
<evidence type="ECO:0000313" key="1">
    <source>
        <dbReference type="EMBL" id="MDV0443599.1"/>
    </source>
</evidence>
<dbReference type="AlphaFoldDB" id="A0AAE4SC16"/>
<gene>
    <name evidence="1" type="ORF">McpCs1_09770</name>
</gene>
<dbReference type="NCBIfam" id="NF035925">
    <property type="entry name" value="Geo26A_fam"/>
    <property type="match status" value="1"/>
</dbReference>
<organism evidence="1 2">
    <name type="scientific">Methanorbis rubei</name>
    <dbReference type="NCBI Taxonomy" id="3028300"/>
    <lineage>
        <taxon>Archaea</taxon>
        <taxon>Methanobacteriati</taxon>
        <taxon>Methanobacteriota</taxon>
        <taxon>Stenosarchaea group</taxon>
        <taxon>Methanomicrobia</taxon>
        <taxon>Methanomicrobiales</taxon>
        <taxon>Methanocorpusculaceae</taxon>
        <taxon>Methanorbis</taxon>
    </lineage>
</organism>
<name>A0AAE4SC16_9EURY</name>
<sequence length="239" mass="25218">MKKTKMKTITVMICLCLIFSLFPGVFAQEPTVNQTFTYEGITYAVDISYTSTGERVSTVTGGGTISTSVFYPSNNTVILEEKYIDTGISTVIIISDEQQISSYPNSLSTLSIQADSFSGSSLWFGVRYTFYPGNKLWEISNTDRVGKVCFENAQNTADLNGFKEAVDSCLLAEAAFAATASAADLALVPVGIGALTGVGIGIGALVSAVTAAGMGLAAAIALVQAYIAAQDANYHYARV</sequence>
<proteinExistence type="predicted"/>
<accession>A0AAE4SC16</accession>
<keyword evidence="2" id="KW-1185">Reference proteome</keyword>
<protein>
    <submittedName>
        <fullName evidence="1">Uncharacterized protein</fullName>
    </submittedName>
</protein>
<evidence type="ECO:0000313" key="2">
    <source>
        <dbReference type="Proteomes" id="UP001283212"/>
    </source>
</evidence>
<dbReference type="RefSeq" id="WP_338096120.1">
    <property type="nucleotide sequence ID" value="NZ_JAWDKB010000003.1"/>
</dbReference>
<dbReference type="EMBL" id="JAWDKB010000003">
    <property type="protein sequence ID" value="MDV0443599.1"/>
    <property type="molecule type" value="Genomic_DNA"/>
</dbReference>